<evidence type="ECO:0000313" key="1">
    <source>
        <dbReference type="EMBL" id="KAI0083339.1"/>
    </source>
</evidence>
<name>A0ACB8TMY1_9APHY</name>
<dbReference type="EMBL" id="MU274972">
    <property type="protein sequence ID" value="KAI0083339.1"/>
    <property type="molecule type" value="Genomic_DNA"/>
</dbReference>
<accession>A0ACB8TMY1</accession>
<protein>
    <submittedName>
        <fullName evidence="1">Uncharacterized protein</fullName>
    </submittedName>
</protein>
<dbReference type="Proteomes" id="UP001055072">
    <property type="component" value="Unassembled WGS sequence"/>
</dbReference>
<keyword evidence="2" id="KW-1185">Reference proteome</keyword>
<gene>
    <name evidence="1" type="ORF">BDY19DRAFT_998660</name>
</gene>
<evidence type="ECO:0000313" key="2">
    <source>
        <dbReference type="Proteomes" id="UP001055072"/>
    </source>
</evidence>
<reference evidence="1" key="1">
    <citation type="journal article" date="2021" name="Environ. Microbiol.">
        <title>Gene family expansions and transcriptome signatures uncover fungal adaptations to wood decay.</title>
        <authorList>
            <person name="Hage H."/>
            <person name="Miyauchi S."/>
            <person name="Viragh M."/>
            <person name="Drula E."/>
            <person name="Min B."/>
            <person name="Chaduli D."/>
            <person name="Navarro D."/>
            <person name="Favel A."/>
            <person name="Norest M."/>
            <person name="Lesage-Meessen L."/>
            <person name="Balint B."/>
            <person name="Merenyi Z."/>
            <person name="de Eugenio L."/>
            <person name="Morin E."/>
            <person name="Martinez A.T."/>
            <person name="Baldrian P."/>
            <person name="Stursova M."/>
            <person name="Martinez M.J."/>
            <person name="Novotny C."/>
            <person name="Magnuson J.K."/>
            <person name="Spatafora J.W."/>
            <person name="Maurice S."/>
            <person name="Pangilinan J."/>
            <person name="Andreopoulos W."/>
            <person name="LaButti K."/>
            <person name="Hundley H."/>
            <person name="Na H."/>
            <person name="Kuo A."/>
            <person name="Barry K."/>
            <person name="Lipzen A."/>
            <person name="Henrissat B."/>
            <person name="Riley R."/>
            <person name="Ahrendt S."/>
            <person name="Nagy L.G."/>
            <person name="Grigoriev I.V."/>
            <person name="Martin F."/>
            <person name="Rosso M.N."/>
        </authorList>
    </citation>
    <scope>NUCLEOTIDE SEQUENCE</scope>
    <source>
        <strain evidence="1">CBS 384.51</strain>
    </source>
</reference>
<comment type="caution">
    <text evidence="1">The sequence shown here is derived from an EMBL/GenBank/DDBJ whole genome shotgun (WGS) entry which is preliminary data.</text>
</comment>
<proteinExistence type="predicted"/>
<sequence>MHKTLLKAMQGFGVGQILEYTPQNNSDMVPVEHPRVLQAHINLSESPFSALTVYILLSNNLNISEYHSLGAIRVEGFRVFHICEAVQTNRIVNVASSGCIEVLYTCLEHGEAMHRYPNRCLTAASFKSSASTFDG</sequence>
<organism evidence="1 2">
    <name type="scientific">Irpex rosettiformis</name>
    <dbReference type="NCBI Taxonomy" id="378272"/>
    <lineage>
        <taxon>Eukaryota</taxon>
        <taxon>Fungi</taxon>
        <taxon>Dikarya</taxon>
        <taxon>Basidiomycota</taxon>
        <taxon>Agaricomycotina</taxon>
        <taxon>Agaricomycetes</taxon>
        <taxon>Polyporales</taxon>
        <taxon>Irpicaceae</taxon>
        <taxon>Irpex</taxon>
    </lineage>
</organism>